<gene>
    <name evidence="2" type="ORF">B0537_14955</name>
</gene>
<reference evidence="2 3" key="1">
    <citation type="journal article" date="2016" name="Int. J. Syst. Evol. Microbiol.">
        <title>Desulfotomaculum ferrireducens sp. nov., a moderately thermophilic sulfate-reducing and dissimilatory Fe(III)-reducing bacterium isolated from compost.</title>
        <authorList>
            <person name="Yang G."/>
            <person name="Guo J."/>
            <person name="Zhuang L."/>
            <person name="Yuan Y."/>
            <person name="Zhou S."/>
        </authorList>
    </citation>
    <scope>NUCLEOTIDE SEQUENCE [LARGE SCALE GENOMIC DNA]</scope>
    <source>
        <strain evidence="2 3">GSS09</strain>
    </source>
</reference>
<evidence type="ECO:0000259" key="1">
    <source>
        <dbReference type="Pfam" id="PF01726"/>
    </source>
</evidence>
<name>A0A1S6IZR6_9FIRM</name>
<dbReference type="Pfam" id="PF01726">
    <property type="entry name" value="LexA_DNA_bind"/>
    <property type="match status" value="1"/>
</dbReference>
<dbReference type="Proteomes" id="UP000189464">
    <property type="component" value="Chromosome"/>
</dbReference>
<dbReference type="STRING" id="1833852.B0537_14955"/>
<proteinExistence type="predicted"/>
<sequence length="67" mass="7826">MVDDARIIDAIEELSGKGYPPTFRELMQEVGLRSPSTIKCRLEKLRRAGYVDWQPKQPRTLRVVRRV</sequence>
<feature type="domain" description="LexA repressor DNA-binding" evidence="1">
    <location>
        <begin position="6"/>
        <end position="60"/>
    </location>
</feature>
<dbReference type="EMBL" id="CP019698">
    <property type="protein sequence ID" value="AQS60259.1"/>
    <property type="molecule type" value="Genomic_DNA"/>
</dbReference>
<dbReference type="SUPFAM" id="SSF46785">
    <property type="entry name" value="Winged helix' DNA-binding domain"/>
    <property type="match status" value="1"/>
</dbReference>
<keyword evidence="3" id="KW-1185">Reference proteome</keyword>
<dbReference type="GO" id="GO:0004252">
    <property type="term" value="F:serine-type endopeptidase activity"/>
    <property type="evidence" value="ECO:0007669"/>
    <property type="project" value="InterPro"/>
</dbReference>
<dbReference type="KEGG" id="dfg:B0537_14955"/>
<dbReference type="AlphaFoldDB" id="A0A1S6IZR6"/>
<protein>
    <recommendedName>
        <fullName evidence="1">LexA repressor DNA-binding domain-containing protein</fullName>
    </recommendedName>
</protein>
<dbReference type="GO" id="GO:0006508">
    <property type="term" value="P:proteolysis"/>
    <property type="evidence" value="ECO:0007669"/>
    <property type="project" value="InterPro"/>
</dbReference>
<dbReference type="InterPro" id="IPR036388">
    <property type="entry name" value="WH-like_DNA-bd_sf"/>
</dbReference>
<dbReference type="InterPro" id="IPR006199">
    <property type="entry name" value="LexA_DNA-bd_dom"/>
</dbReference>
<evidence type="ECO:0000313" key="2">
    <source>
        <dbReference type="EMBL" id="AQS60259.1"/>
    </source>
</evidence>
<evidence type="ECO:0000313" key="3">
    <source>
        <dbReference type="Proteomes" id="UP000189464"/>
    </source>
</evidence>
<dbReference type="InterPro" id="IPR036390">
    <property type="entry name" value="WH_DNA-bd_sf"/>
</dbReference>
<accession>A0A1S6IZR6</accession>
<dbReference type="RefSeq" id="WP_077715290.1">
    <property type="nucleotide sequence ID" value="NZ_CP019698.1"/>
</dbReference>
<organism evidence="2 3">
    <name type="scientific">Desulforamulus ferrireducens</name>
    <dbReference type="NCBI Taxonomy" id="1833852"/>
    <lineage>
        <taxon>Bacteria</taxon>
        <taxon>Bacillati</taxon>
        <taxon>Bacillota</taxon>
        <taxon>Clostridia</taxon>
        <taxon>Eubacteriales</taxon>
        <taxon>Peptococcaceae</taxon>
        <taxon>Desulforamulus</taxon>
    </lineage>
</organism>
<dbReference type="Gene3D" id="1.10.10.10">
    <property type="entry name" value="Winged helix-like DNA-binding domain superfamily/Winged helix DNA-binding domain"/>
    <property type="match status" value="1"/>
</dbReference>
<dbReference type="OrthoDB" id="2187688at2"/>